<dbReference type="AlphaFoldDB" id="A0AAV4NXL3"/>
<organism evidence="2 3">
    <name type="scientific">Caerostris extrusa</name>
    <name type="common">Bark spider</name>
    <name type="synonym">Caerostris bankana</name>
    <dbReference type="NCBI Taxonomy" id="172846"/>
    <lineage>
        <taxon>Eukaryota</taxon>
        <taxon>Metazoa</taxon>
        <taxon>Ecdysozoa</taxon>
        <taxon>Arthropoda</taxon>
        <taxon>Chelicerata</taxon>
        <taxon>Arachnida</taxon>
        <taxon>Araneae</taxon>
        <taxon>Araneomorphae</taxon>
        <taxon>Entelegynae</taxon>
        <taxon>Araneoidea</taxon>
        <taxon>Araneidae</taxon>
        <taxon>Caerostris</taxon>
    </lineage>
</organism>
<protein>
    <submittedName>
        <fullName evidence="2">Uncharacterized protein</fullName>
    </submittedName>
</protein>
<dbReference type="EMBL" id="BPLR01021352">
    <property type="protein sequence ID" value="GIX88686.1"/>
    <property type="molecule type" value="Genomic_DNA"/>
</dbReference>
<feature type="region of interest" description="Disordered" evidence="1">
    <location>
        <begin position="1"/>
        <end position="37"/>
    </location>
</feature>
<proteinExistence type="predicted"/>
<keyword evidence="3" id="KW-1185">Reference proteome</keyword>
<comment type="caution">
    <text evidence="2">The sequence shown here is derived from an EMBL/GenBank/DDBJ whole genome shotgun (WGS) entry which is preliminary data.</text>
</comment>
<name>A0AAV4NXL3_CAEEX</name>
<reference evidence="2 3" key="1">
    <citation type="submission" date="2021-06" db="EMBL/GenBank/DDBJ databases">
        <title>Caerostris extrusa draft genome.</title>
        <authorList>
            <person name="Kono N."/>
            <person name="Arakawa K."/>
        </authorList>
    </citation>
    <scope>NUCLEOTIDE SEQUENCE [LARGE SCALE GENOMIC DNA]</scope>
</reference>
<dbReference type="Proteomes" id="UP001054945">
    <property type="component" value="Unassembled WGS sequence"/>
</dbReference>
<gene>
    <name evidence="2" type="ORF">CEXT_94241</name>
</gene>
<accession>A0AAV4NXL3</accession>
<evidence type="ECO:0000313" key="2">
    <source>
        <dbReference type="EMBL" id="GIX88686.1"/>
    </source>
</evidence>
<evidence type="ECO:0000313" key="3">
    <source>
        <dbReference type="Proteomes" id="UP001054945"/>
    </source>
</evidence>
<sequence>MAPSFGEEERFLCEETEKERDRERERGGHTMANGREKTGGFSIYQTILFADIPFSRGPVRPSPKLFKVFISPITTRGDRWKT</sequence>
<feature type="compositionally biased region" description="Basic and acidic residues" evidence="1">
    <location>
        <begin position="7"/>
        <end position="37"/>
    </location>
</feature>
<evidence type="ECO:0000256" key="1">
    <source>
        <dbReference type="SAM" id="MobiDB-lite"/>
    </source>
</evidence>